<evidence type="ECO:0000313" key="3">
    <source>
        <dbReference type="Proteomes" id="UP000054217"/>
    </source>
</evidence>
<reference evidence="3" key="2">
    <citation type="submission" date="2015-01" db="EMBL/GenBank/DDBJ databases">
        <title>Evolutionary Origins and Diversification of the Mycorrhizal Mutualists.</title>
        <authorList>
            <consortium name="DOE Joint Genome Institute"/>
            <consortium name="Mycorrhizal Genomics Consortium"/>
            <person name="Kohler A."/>
            <person name="Kuo A."/>
            <person name="Nagy L.G."/>
            <person name="Floudas D."/>
            <person name="Copeland A."/>
            <person name="Barry K.W."/>
            <person name="Cichocki N."/>
            <person name="Veneault-Fourrey C."/>
            <person name="LaButti K."/>
            <person name="Lindquist E.A."/>
            <person name="Lipzen A."/>
            <person name="Lundell T."/>
            <person name="Morin E."/>
            <person name="Murat C."/>
            <person name="Riley R."/>
            <person name="Ohm R."/>
            <person name="Sun H."/>
            <person name="Tunlid A."/>
            <person name="Henrissat B."/>
            <person name="Grigoriev I.V."/>
            <person name="Hibbett D.S."/>
            <person name="Martin F."/>
        </authorList>
    </citation>
    <scope>NUCLEOTIDE SEQUENCE [LARGE SCALE GENOMIC DNA]</scope>
    <source>
        <strain evidence="3">Marx 270</strain>
    </source>
</reference>
<dbReference type="Proteomes" id="UP000054217">
    <property type="component" value="Unassembled WGS sequence"/>
</dbReference>
<dbReference type="AlphaFoldDB" id="A0A0C3NU52"/>
<feature type="region of interest" description="Disordered" evidence="1">
    <location>
        <begin position="1"/>
        <end position="20"/>
    </location>
</feature>
<gene>
    <name evidence="2" type="ORF">M404DRAFT_1005113</name>
</gene>
<feature type="non-terminal residue" evidence="2">
    <location>
        <position position="1"/>
    </location>
</feature>
<evidence type="ECO:0000313" key="2">
    <source>
        <dbReference type="EMBL" id="KIN98773.1"/>
    </source>
</evidence>
<dbReference type="EMBL" id="KN832012">
    <property type="protein sequence ID" value="KIN98773.1"/>
    <property type="molecule type" value="Genomic_DNA"/>
</dbReference>
<organism evidence="2 3">
    <name type="scientific">Pisolithus tinctorius Marx 270</name>
    <dbReference type="NCBI Taxonomy" id="870435"/>
    <lineage>
        <taxon>Eukaryota</taxon>
        <taxon>Fungi</taxon>
        <taxon>Dikarya</taxon>
        <taxon>Basidiomycota</taxon>
        <taxon>Agaricomycotina</taxon>
        <taxon>Agaricomycetes</taxon>
        <taxon>Agaricomycetidae</taxon>
        <taxon>Boletales</taxon>
        <taxon>Sclerodermatineae</taxon>
        <taxon>Pisolithaceae</taxon>
        <taxon>Pisolithus</taxon>
    </lineage>
</organism>
<keyword evidence="3" id="KW-1185">Reference proteome</keyword>
<proteinExistence type="predicted"/>
<name>A0A0C3NU52_PISTI</name>
<sequence>CHEIPGDGRGECNEHGAKRTEEIHTSCPEISVKLSKGVLITKKKRISPQVLQR</sequence>
<accession>A0A0C3NU52</accession>
<dbReference type="HOGENOM" id="CLU_3074400_0_0_1"/>
<evidence type="ECO:0000256" key="1">
    <source>
        <dbReference type="SAM" id="MobiDB-lite"/>
    </source>
</evidence>
<reference evidence="2 3" key="1">
    <citation type="submission" date="2014-04" db="EMBL/GenBank/DDBJ databases">
        <authorList>
            <consortium name="DOE Joint Genome Institute"/>
            <person name="Kuo A."/>
            <person name="Kohler A."/>
            <person name="Costa M.D."/>
            <person name="Nagy L.G."/>
            <person name="Floudas D."/>
            <person name="Copeland A."/>
            <person name="Barry K.W."/>
            <person name="Cichocki N."/>
            <person name="Veneault-Fourrey C."/>
            <person name="LaButti K."/>
            <person name="Lindquist E.A."/>
            <person name="Lipzen A."/>
            <person name="Lundell T."/>
            <person name="Morin E."/>
            <person name="Murat C."/>
            <person name="Sun H."/>
            <person name="Tunlid A."/>
            <person name="Henrissat B."/>
            <person name="Grigoriev I.V."/>
            <person name="Hibbett D.S."/>
            <person name="Martin F."/>
            <person name="Nordberg H.P."/>
            <person name="Cantor M.N."/>
            <person name="Hua S.X."/>
        </authorList>
    </citation>
    <scope>NUCLEOTIDE SEQUENCE [LARGE SCALE GENOMIC DNA]</scope>
    <source>
        <strain evidence="2 3">Marx 270</strain>
    </source>
</reference>
<dbReference type="InParanoid" id="A0A0C3NU52"/>
<protein>
    <submittedName>
        <fullName evidence="2">Uncharacterized protein</fullName>
    </submittedName>
</protein>